<name>A0A162YET7_9FLAO</name>
<organism evidence="3 4">
    <name type="scientific">Aquimarina aggregata</name>
    <dbReference type="NCBI Taxonomy" id="1642818"/>
    <lineage>
        <taxon>Bacteria</taxon>
        <taxon>Pseudomonadati</taxon>
        <taxon>Bacteroidota</taxon>
        <taxon>Flavobacteriia</taxon>
        <taxon>Flavobacteriales</taxon>
        <taxon>Flavobacteriaceae</taxon>
        <taxon>Aquimarina</taxon>
    </lineage>
</organism>
<dbReference type="GO" id="GO:0008743">
    <property type="term" value="F:L-threonine 3-dehydrogenase activity"/>
    <property type="evidence" value="ECO:0007669"/>
    <property type="project" value="TreeGrafter"/>
</dbReference>
<dbReference type="PANTHER" id="PTHR42687">
    <property type="entry name" value="L-THREONINE 3-DEHYDROGENASE"/>
    <property type="match status" value="1"/>
</dbReference>
<reference evidence="3 4" key="1">
    <citation type="submission" date="2016-01" db="EMBL/GenBank/DDBJ databases">
        <title>The draft genome sequence of Aquimarina sp. RZW4-3-2.</title>
        <authorList>
            <person name="Wang Y."/>
        </authorList>
    </citation>
    <scope>NUCLEOTIDE SEQUENCE [LARGE SCALE GENOMIC DNA]</scope>
    <source>
        <strain evidence="3 4">RZW4-3-2</strain>
    </source>
</reference>
<dbReference type="OrthoDB" id="9779902at2"/>
<dbReference type="InterPro" id="IPR051225">
    <property type="entry name" value="NAD(P)_epim/dehydratase"/>
</dbReference>
<dbReference type="STRING" id="1642818.AWE51_11045"/>
<comment type="caution">
    <text evidence="3">The sequence shown here is derived from an EMBL/GenBank/DDBJ whole genome shotgun (WGS) entry which is preliminary data.</text>
</comment>
<proteinExistence type="inferred from homology"/>
<protein>
    <submittedName>
        <fullName evidence="3">NAD-dependent epimerase</fullName>
    </submittedName>
</protein>
<comment type="similarity">
    <text evidence="1">Belongs to the NAD(P)-dependent epimerase/dehydratase family.</text>
</comment>
<dbReference type="PANTHER" id="PTHR42687:SF1">
    <property type="entry name" value="L-THREONINE 3-DEHYDROGENASE, MITOCHONDRIAL"/>
    <property type="match status" value="1"/>
</dbReference>
<gene>
    <name evidence="3" type="ORF">AWE51_11045</name>
</gene>
<keyword evidence="4" id="KW-1185">Reference proteome</keyword>
<feature type="domain" description="NAD-dependent epimerase/dehydratase" evidence="2">
    <location>
        <begin position="5"/>
        <end position="240"/>
    </location>
</feature>
<dbReference type="Pfam" id="PF01370">
    <property type="entry name" value="Epimerase"/>
    <property type="match status" value="1"/>
</dbReference>
<dbReference type="AlphaFoldDB" id="A0A162YET7"/>
<evidence type="ECO:0000313" key="4">
    <source>
        <dbReference type="Proteomes" id="UP000076715"/>
    </source>
</evidence>
<evidence type="ECO:0000313" key="3">
    <source>
        <dbReference type="EMBL" id="KZS39087.1"/>
    </source>
</evidence>
<dbReference type="Gene3D" id="3.40.50.720">
    <property type="entry name" value="NAD(P)-binding Rossmann-like Domain"/>
    <property type="match status" value="1"/>
</dbReference>
<evidence type="ECO:0000259" key="2">
    <source>
        <dbReference type="Pfam" id="PF01370"/>
    </source>
</evidence>
<dbReference type="EMBL" id="LQRT01000035">
    <property type="protein sequence ID" value="KZS39087.1"/>
    <property type="molecule type" value="Genomic_DNA"/>
</dbReference>
<dbReference type="GO" id="GO:0006567">
    <property type="term" value="P:L-threonine catabolic process"/>
    <property type="evidence" value="ECO:0007669"/>
    <property type="project" value="TreeGrafter"/>
</dbReference>
<evidence type="ECO:0000256" key="1">
    <source>
        <dbReference type="ARBA" id="ARBA00007637"/>
    </source>
</evidence>
<accession>A0A162YET7</accession>
<dbReference type="InterPro" id="IPR036291">
    <property type="entry name" value="NAD(P)-bd_dom_sf"/>
</dbReference>
<sequence length="324" mass="36427">METVVLVIGANGQLGSVLTKALQKKFGLERVIASDLKSINAFHGIFEVIDATNESKIEEIVTRYKVTQIYHLAAILSAKGEETPLKTWDINMKTLFNVLEVSRKNNIDKVFFPSSIAVFGEGAQAINTPNDAYLDPATVYGISKAAGENWAQYYFLRYGLDVRSLRYPGVIGFQSLPGGGTTDYAVDIYHKAVCEEEFDCFLDKNTTLPMIFMDDVIRATISLMDAPKNDITIRTSYNIAGTSFSPAEIVHEIRKLYPGFKVKYNPDFRQEIAARWPKSIDDSAATKDWGWKPKFDLERITVTMIQKLQEKYKTGSKNLEALLF</sequence>
<dbReference type="Proteomes" id="UP000076715">
    <property type="component" value="Unassembled WGS sequence"/>
</dbReference>
<dbReference type="SUPFAM" id="SSF51735">
    <property type="entry name" value="NAD(P)-binding Rossmann-fold domains"/>
    <property type="match status" value="1"/>
</dbReference>
<dbReference type="InterPro" id="IPR001509">
    <property type="entry name" value="Epimerase_deHydtase"/>
</dbReference>
<dbReference type="RefSeq" id="WP_066316796.1">
    <property type="nucleotide sequence ID" value="NZ_LQRT01000035.1"/>
</dbReference>